<dbReference type="AlphaFoldDB" id="A0A2K5CD15"/>
<keyword evidence="7" id="KW-1185">Reference proteome</keyword>
<accession>A0A2K5CD15</accession>
<gene>
    <name evidence="6" type="primary">LRRC45</name>
</gene>
<evidence type="ECO:0000313" key="7">
    <source>
        <dbReference type="Proteomes" id="UP000233020"/>
    </source>
</evidence>
<organism evidence="6 7">
    <name type="scientific">Aotus nancymaae</name>
    <name type="common">Ma's night monkey</name>
    <dbReference type="NCBI Taxonomy" id="37293"/>
    <lineage>
        <taxon>Eukaryota</taxon>
        <taxon>Metazoa</taxon>
        <taxon>Chordata</taxon>
        <taxon>Craniata</taxon>
        <taxon>Vertebrata</taxon>
        <taxon>Euteleostomi</taxon>
        <taxon>Mammalia</taxon>
        <taxon>Eutheria</taxon>
        <taxon>Euarchontoglires</taxon>
        <taxon>Primates</taxon>
        <taxon>Haplorrhini</taxon>
        <taxon>Platyrrhini</taxon>
        <taxon>Aotidae</taxon>
        <taxon>Aotus</taxon>
    </lineage>
</organism>
<feature type="coiled-coil region" evidence="5">
    <location>
        <begin position="294"/>
        <end position="328"/>
    </location>
</feature>
<dbReference type="PANTHER" id="PTHR23170">
    <property type="entry name" value="NY-REN-58 ANTIGEN"/>
    <property type="match status" value="1"/>
</dbReference>
<keyword evidence="3 5" id="KW-0175">Coiled coil</keyword>
<dbReference type="OMA" id="EVDHMTR"/>
<dbReference type="Gene3D" id="3.80.10.10">
    <property type="entry name" value="Ribonuclease Inhibitor"/>
    <property type="match status" value="2"/>
</dbReference>
<dbReference type="Ensembl" id="ENSANAT00000024336.1">
    <property type="protein sequence ID" value="ENSANAP00000006566.1"/>
    <property type="gene ID" value="ENSANAG00000021336.1"/>
</dbReference>
<feature type="coiled-coil region" evidence="5">
    <location>
        <begin position="358"/>
        <end position="638"/>
    </location>
</feature>
<sequence length="666" mass="75575">MEEFRRSYSRLCRESGAEPQEAVLQQLHQLPRGRLDLATQSLTVDTCRALGKLLPRETLCTELVLSDCMLSEEGGQARQGRSPLLGCRFLSSNIPATGAEALGKLLQQNKSIQSLTLEWNNLGTWDDAFATFCGGLAANGTLQQLDLRNNQISHKGAEELALALKGNATLQQLDLRWNNIGLLGGRALMNCLPSNRTLWRLDLVGNNIPGDVLRAVEQAMDHNQDRLTTFQENRARTHVLSREVQHLREEKSKQFLDLMETIDQQREEMAKSSRASAARIGQLQEVLSERHSIINALKAKLQMTEAALALSEQKAQDLGELLATAEQEQLSLSQRQAKERRLEQQEAAERESKLLRDLSAANEKNLLLQNQVDELERKVKGQQEQLFQTRQELTSMSAQLKMQAIQAEERLDMEKRRSRQSLEDSESLRVKEVEHMSRHLEESERAMQERVQRLEAVRLSLEEELSRVKAAALTERGQAEEELIKAKSQARLEEQQRLAHLEDKLRLLAQARDEAQGACLQQKQAVVEAQTRASQLGLQLEGLRRRLEELQEDLSHKDQERVAEVSRVRVELQEQNGRLQAELAAQEALREKVAALERQLKVMASDHREALLDRESENASLREKLRLREAEIARIRDEEAQRASFLQNAVLAYVQGSPVRTLSPPK</sequence>
<evidence type="ECO:0000256" key="3">
    <source>
        <dbReference type="ARBA" id="ARBA00023054"/>
    </source>
</evidence>
<dbReference type="GO" id="GO:0005886">
    <property type="term" value="C:plasma membrane"/>
    <property type="evidence" value="ECO:0007669"/>
    <property type="project" value="TreeGrafter"/>
</dbReference>
<protein>
    <submittedName>
        <fullName evidence="6">Leucine rich repeat containing 45</fullName>
    </submittedName>
</protein>
<dbReference type="PANTHER" id="PTHR23170:SF3">
    <property type="entry name" value="LEUCINE-RICH REPEAT-CONTAINING PROTEIN 45"/>
    <property type="match status" value="1"/>
</dbReference>
<dbReference type="Pfam" id="PF13516">
    <property type="entry name" value="LRR_6"/>
    <property type="match status" value="2"/>
</dbReference>
<keyword evidence="2" id="KW-0963">Cytoplasm</keyword>
<reference evidence="6" key="1">
    <citation type="submission" date="2025-08" db="UniProtKB">
        <authorList>
            <consortium name="Ensembl"/>
        </authorList>
    </citation>
    <scope>IDENTIFICATION</scope>
</reference>
<dbReference type="GO" id="GO:0005813">
    <property type="term" value="C:centrosome"/>
    <property type="evidence" value="ECO:0007669"/>
    <property type="project" value="UniProtKB-SubCell"/>
</dbReference>
<dbReference type="GeneTree" id="ENSGT00940000154003"/>
<dbReference type="InterPro" id="IPR001611">
    <property type="entry name" value="Leu-rich_rpt"/>
</dbReference>
<comment type="subcellular location">
    <subcellularLocation>
        <location evidence="1">Cytoplasm</location>
        <location evidence="1">Cytoskeleton</location>
        <location evidence="1">Microtubule organizing center</location>
        <location evidence="1">Centrosome</location>
    </subcellularLocation>
</comment>
<dbReference type="Proteomes" id="UP000233020">
    <property type="component" value="Unplaced"/>
</dbReference>
<dbReference type="InterPro" id="IPR052116">
    <property type="entry name" value="Centro_Cilium_Assembly"/>
</dbReference>
<evidence type="ECO:0000256" key="2">
    <source>
        <dbReference type="ARBA" id="ARBA00022490"/>
    </source>
</evidence>
<dbReference type="InterPro" id="IPR032675">
    <property type="entry name" value="LRR_dom_sf"/>
</dbReference>
<evidence type="ECO:0000256" key="5">
    <source>
        <dbReference type="SAM" id="Coils"/>
    </source>
</evidence>
<dbReference type="SUPFAM" id="SSF52047">
    <property type="entry name" value="RNI-like"/>
    <property type="match status" value="1"/>
</dbReference>
<dbReference type="FunFam" id="3.80.10.10:FF:000396">
    <property type="entry name" value="Leucine-rich repeat-containing protein 45"/>
    <property type="match status" value="1"/>
</dbReference>
<evidence type="ECO:0000256" key="1">
    <source>
        <dbReference type="ARBA" id="ARBA00004300"/>
    </source>
</evidence>
<proteinExistence type="predicted"/>
<evidence type="ECO:0000256" key="4">
    <source>
        <dbReference type="ARBA" id="ARBA00023212"/>
    </source>
</evidence>
<dbReference type="SMART" id="SM00368">
    <property type="entry name" value="LRR_RI"/>
    <property type="match status" value="2"/>
</dbReference>
<name>A0A2K5CD15_AOTNA</name>
<evidence type="ECO:0000313" key="6">
    <source>
        <dbReference type="Ensembl" id="ENSANAP00000006566.1"/>
    </source>
</evidence>
<reference evidence="6" key="2">
    <citation type="submission" date="2025-09" db="UniProtKB">
        <authorList>
            <consortium name="Ensembl"/>
        </authorList>
    </citation>
    <scope>IDENTIFICATION</scope>
</reference>
<keyword evidence="4" id="KW-0206">Cytoskeleton</keyword>